<dbReference type="SMART" id="SM00066">
    <property type="entry name" value="GAL4"/>
    <property type="match status" value="1"/>
</dbReference>
<sequence>MTKPPKSPACTYCKAKKVKCVFGFGENPQCSECKRRRLTCEQPTVFRNIFIDNGTGTHHDTQRFFTFVEHHKPYGTKRPNKKKKK</sequence>
<dbReference type="AlphaFoldDB" id="A0A397GA10"/>
<dbReference type="Pfam" id="PF00172">
    <property type="entry name" value="Zn_clus"/>
    <property type="match status" value="1"/>
</dbReference>
<dbReference type="SUPFAM" id="SSF57701">
    <property type="entry name" value="Zn2/Cys6 DNA-binding domain"/>
    <property type="match status" value="1"/>
</dbReference>
<evidence type="ECO:0000313" key="2">
    <source>
        <dbReference type="EMBL" id="RHZ46879.1"/>
    </source>
</evidence>
<dbReference type="CDD" id="cd00067">
    <property type="entry name" value="GAL4"/>
    <property type="match status" value="1"/>
</dbReference>
<dbReference type="PROSITE" id="PS50048">
    <property type="entry name" value="ZN2_CY6_FUNGAL_2"/>
    <property type="match status" value="1"/>
</dbReference>
<dbReference type="InterPro" id="IPR001138">
    <property type="entry name" value="Zn2Cys6_DnaBD"/>
</dbReference>
<feature type="domain" description="Zn(2)-C6 fungal-type" evidence="1">
    <location>
        <begin position="9"/>
        <end position="40"/>
    </location>
</feature>
<reference evidence="2 3" key="1">
    <citation type="submission" date="2018-08" db="EMBL/GenBank/DDBJ databases">
        <title>Genome and evolution of the arbuscular mycorrhizal fungus Diversispora epigaea (formerly Glomus versiforme) and its bacterial endosymbionts.</title>
        <authorList>
            <person name="Sun X."/>
            <person name="Fei Z."/>
            <person name="Harrison M."/>
        </authorList>
    </citation>
    <scope>NUCLEOTIDE SEQUENCE [LARGE SCALE GENOMIC DNA]</scope>
    <source>
        <strain evidence="2 3">IT104</strain>
    </source>
</reference>
<evidence type="ECO:0000313" key="3">
    <source>
        <dbReference type="Proteomes" id="UP000266861"/>
    </source>
</evidence>
<evidence type="ECO:0000259" key="1">
    <source>
        <dbReference type="PROSITE" id="PS50048"/>
    </source>
</evidence>
<dbReference type="Gene3D" id="4.10.240.10">
    <property type="entry name" value="Zn(2)-C6 fungal-type DNA-binding domain"/>
    <property type="match status" value="1"/>
</dbReference>
<dbReference type="Proteomes" id="UP000266861">
    <property type="component" value="Unassembled WGS sequence"/>
</dbReference>
<protein>
    <recommendedName>
        <fullName evidence="1">Zn(2)-C6 fungal-type domain-containing protein</fullName>
    </recommendedName>
</protein>
<name>A0A397GA10_9GLOM</name>
<accession>A0A397GA10</accession>
<comment type="caution">
    <text evidence="2">The sequence shown here is derived from an EMBL/GenBank/DDBJ whole genome shotgun (WGS) entry which is preliminary data.</text>
</comment>
<dbReference type="InterPro" id="IPR036864">
    <property type="entry name" value="Zn2-C6_fun-type_DNA-bd_sf"/>
</dbReference>
<keyword evidence="3" id="KW-1185">Reference proteome</keyword>
<organism evidence="2 3">
    <name type="scientific">Diversispora epigaea</name>
    <dbReference type="NCBI Taxonomy" id="1348612"/>
    <lineage>
        <taxon>Eukaryota</taxon>
        <taxon>Fungi</taxon>
        <taxon>Fungi incertae sedis</taxon>
        <taxon>Mucoromycota</taxon>
        <taxon>Glomeromycotina</taxon>
        <taxon>Glomeromycetes</taxon>
        <taxon>Diversisporales</taxon>
        <taxon>Diversisporaceae</taxon>
        <taxon>Diversispora</taxon>
    </lineage>
</organism>
<dbReference type="OrthoDB" id="1925334at2759"/>
<dbReference type="GO" id="GO:0000981">
    <property type="term" value="F:DNA-binding transcription factor activity, RNA polymerase II-specific"/>
    <property type="evidence" value="ECO:0007669"/>
    <property type="project" value="InterPro"/>
</dbReference>
<dbReference type="GO" id="GO:0008270">
    <property type="term" value="F:zinc ion binding"/>
    <property type="evidence" value="ECO:0007669"/>
    <property type="project" value="InterPro"/>
</dbReference>
<dbReference type="PROSITE" id="PS00463">
    <property type="entry name" value="ZN2_CY6_FUNGAL_1"/>
    <property type="match status" value="1"/>
</dbReference>
<dbReference type="EMBL" id="PQFF01000504">
    <property type="protein sequence ID" value="RHZ46879.1"/>
    <property type="molecule type" value="Genomic_DNA"/>
</dbReference>
<proteinExistence type="predicted"/>
<gene>
    <name evidence="2" type="ORF">Glove_606g139</name>
</gene>